<evidence type="ECO:0000256" key="4">
    <source>
        <dbReference type="ARBA" id="ARBA00022989"/>
    </source>
</evidence>
<name>A0ABQ2ZT97_9GAMM</name>
<evidence type="ECO:0000313" key="11">
    <source>
        <dbReference type="Proteomes" id="UP000621898"/>
    </source>
</evidence>
<feature type="transmembrane region" description="Helical" evidence="7">
    <location>
        <begin position="350"/>
        <end position="371"/>
    </location>
</feature>
<comment type="caution">
    <text evidence="10">The sequence shown here is derived from an EMBL/GenBank/DDBJ whole genome shotgun (WGS) entry which is preliminary data.</text>
</comment>
<feature type="domain" description="MacB-like periplasmic core" evidence="9">
    <location>
        <begin position="32"/>
        <end position="234"/>
    </location>
</feature>
<dbReference type="EMBL" id="BMXT01000001">
    <property type="protein sequence ID" value="GGY22373.1"/>
    <property type="molecule type" value="Genomic_DNA"/>
</dbReference>
<evidence type="ECO:0000256" key="2">
    <source>
        <dbReference type="ARBA" id="ARBA00022475"/>
    </source>
</evidence>
<sequence length="420" mass="44929">MAFIKACMQLRPILAALARHKVATALIVLQVALTLAVTSNALFIVATRIVHLSRPTGTDEAHLFVIRNGWTIGQNATQIDANIRADLDALRHVPGVRDAFSSYGFPLGNDGDGSYLSVRIKLKPDQTTRGQWAQIYAADEHTIDTLSVSLVAGRNFRPEEITTIGPNDKISPSGIIVTRSLADKLFPEGSALGKTVYFPGGPVPIIGVLASLQGPISVTRSSDGDSLLVPAHYVDPADVVWYLLRTDTTDMKPVIAAALKALQARGGVRILDPKGGVVTMAQARERAYATDQSLAMLMGIISGLLLLATAGGIVGLSSFWVSQRRKQIGIRRSLGATTGDILRYFHAENFLIVGGGIVLGVVLAVLANLGLMKVFYPLPHMPLYVPLLGALLLWLLGQLAVWGPARYAAKVPPVVAIRTE</sequence>
<keyword evidence="4 7" id="KW-1133">Transmembrane helix</keyword>
<evidence type="ECO:0000256" key="7">
    <source>
        <dbReference type="SAM" id="Phobius"/>
    </source>
</evidence>
<evidence type="ECO:0000256" key="3">
    <source>
        <dbReference type="ARBA" id="ARBA00022692"/>
    </source>
</evidence>
<gene>
    <name evidence="10" type="primary">ybjZ</name>
    <name evidence="10" type="ORF">GCM10008098_14410</name>
</gene>
<evidence type="ECO:0000256" key="6">
    <source>
        <dbReference type="ARBA" id="ARBA00038076"/>
    </source>
</evidence>
<accession>A0ABQ2ZT97</accession>
<evidence type="ECO:0000259" key="9">
    <source>
        <dbReference type="Pfam" id="PF12704"/>
    </source>
</evidence>
<dbReference type="PANTHER" id="PTHR30572">
    <property type="entry name" value="MEMBRANE COMPONENT OF TRANSPORTER-RELATED"/>
    <property type="match status" value="1"/>
</dbReference>
<keyword evidence="2" id="KW-1003">Cell membrane</keyword>
<feature type="transmembrane region" description="Helical" evidence="7">
    <location>
        <begin position="383"/>
        <end position="402"/>
    </location>
</feature>
<dbReference type="InterPro" id="IPR003838">
    <property type="entry name" value="ABC3_permease_C"/>
</dbReference>
<feature type="transmembrane region" description="Helical" evidence="7">
    <location>
        <begin position="294"/>
        <end position="321"/>
    </location>
</feature>
<keyword evidence="5 7" id="KW-0472">Membrane</keyword>
<dbReference type="Pfam" id="PF12704">
    <property type="entry name" value="MacB_PCD"/>
    <property type="match status" value="1"/>
</dbReference>
<dbReference type="PANTHER" id="PTHR30572:SF4">
    <property type="entry name" value="ABC TRANSPORTER PERMEASE YTRF"/>
    <property type="match status" value="1"/>
</dbReference>
<protein>
    <submittedName>
        <fullName evidence="10">ABC transporter permease</fullName>
    </submittedName>
</protein>
<dbReference type="InterPro" id="IPR050250">
    <property type="entry name" value="Macrolide_Exporter_MacB"/>
</dbReference>
<reference evidence="11" key="1">
    <citation type="journal article" date="2019" name="Int. J. Syst. Evol. Microbiol.">
        <title>The Global Catalogue of Microorganisms (GCM) 10K type strain sequencing project: providing services to taxonomists for standard genome sequencing and annotation.</title>
        <authorList>
            <consortium name="The Broad Institute Genomics Platform"/>
            <consortium name="The Broad Institute Genome Sequencing Center for Infectious Disease"/>
            <person name="Wu L."/>
            <person name="Ma J."/>
        </authorList>
    </citation>
    <scope>NUCLEOTIDE SEQUENCE [LARGE SCALE GENOMIC DNA]</scope>
    <source>
        <strain evidence="11">KCTC 22232</strain>
    </source>
</reference>
<proteinExistence type="inferred from homology"/>
<dbReference type="Proteomes" id="UP000621898">
    <property type="component" value="Unassembled WGS sequence"/>
</dbReference>
<dbReference type="Pfam" id="PF02687">
    <property type="entry name" value="FtsX"/>
    <property type="match status" value="1"/>
</dbReference>
<evidence type="ECO:0000313" key="10">
    <source>
        <dbReference type="EMBL" id="GGY22373.1"/>
    </source>
</evidence>
<evidence type="ECO:0000256" key="1">
    <source>
        <dbReference type="ARBA" id="ARBA00004651"/>
    </source>
</evidence>
<keyword evidence="11" id="KW-1185">Reference proteome</keyword>
<evidence type="ECO:0000256" key="5">
    <source>
        <dbReference type="ARBA" id="ARBA00023136"/>
    </source>
</evidence>
<comment type="similarity">
    <text evidence="6">Belongs to the ABC-4 integral membrane protein family.</text>
</comment>
<feature type="domain" description="ABC3 transporter permease C-terminal" evidence="8">
    <location>
        <begin position="300"/>
        <end position="413"/>
    </location>
</feature>
<dbReference type="InterPro" id="IPR025857">
    <property type="entry name" value="MacB_PCD"/>
</dbReference>
<dbReference type="RefSeq" id="WP_229792786.1">
    <property type="nucleotide sequence ID" value="NZ_BMXT01000001.1"/>
</dbReference>
<keyword evidence="3 7" id="KW-0812">Transmembrane</keyword>
<evidence type="ECO:0000259" key="8">
    <source>
        <dbReference type="Pfam" id="PF02687"/>
    </source>
</evidence>
<comment type="subcellular location">
    <subcellularLocation>
        <location evidence="1">Cell membrane</location>
        <topology evidence="1">Multi-pass membrane protein</topology>
    </subcellularLocation>
</comment>
<organism evidence="10 11">
    <name type="scientific">Rhodanobacter panaciterrae</name>
    <dbReference type="NCBI Taxonomy" id="490572"/>
    <lineage>
        <taxon>Bacteria</taxon>
        <taxon>Pseudomonadati</taxon>
        <taxon>Pseudomonadota</taxon>
        <taxon>Gammaproteobacteria</taxon>
        <taxon>Lysobacterales</taxon>
        <taxon>Rhodanobacteraceae</taxon>
        <taxon>Rhodanobacter</taxon>
    </lineage>
</organism>